<reference evidence="1 2" key="2">
    <citation type="journal article" date="2021" name="Genomics">
        <title>High-quality reference genome for Clonorchis sinensis.</title>
        <authorList>
            <person name="Young N.D."/>
            <person name="Stroehlein A.J."/>
            <person name="Kinkar L."/>
            <person name="Wang T."/>
            <person name="Sohn W.M."/>
            <person name="Chang B.C.H."/>
            <person name="Kaur P."/>
            <person name="Weisz D."/>
            <person name="Dudchenko O."/>
            <person name="Aiden E.L."/>
            <person name="Korhonen P.K."/>
            <person name="Gasser R.B."/>
        </authorList>
    </citation>
    <scope>NUCLEOTIDE SEQUENCE [LARGE SCALE GENOMIC DNA]</scope>
    <source>
        <strain evidence="1">Cs-k2</strain>
    </source>
</reference>
<reference evidence="1 2" key="1">
    <citation type="journal article" date="2018" name="Biotechnol. Adv.">
        <title>Improved genomic resources and new bioinformatic workflow for the carcinogenic parasite Clonorchis sinensis: Biotechnological implications.</title>
        <authorList>
            <person name="Wang D."/>
            <person name="Korhonen P.K."/>
            <person name="Gasser R.B."/>
            <person name="Young N.D."/>
        </authorList>
    </citation>
    <scope>NUCLEOTIDE SEQUENCE [LARGE SCALE GENOMIC DNA]</scope>
    <source>
        <strain evidence="1">Cs-k2</strain>
    </source>
</reference>
<accession>A0A3R7G8F3</accession>
<evidence type="ECO:0000313" key="2">
    <source>
        <dbReference type="Proteomes" id="UP000286415"/>
    </source>
</evidence>
<comment type="caution">
    <text evidence="1">The sequence shown here is derived from an EMBL/GenBank/DDBJ whole genome shotgun (WGS) entry which is preliminary data.</text>
</comment>
<sequence length="264" mass="29635">MFFFWGGARWLKWLEREFTERKVRDSNPTSASRLPLSRLRQPGSIPALVLPSGCMAARHRKDVTAEPLEADVADVQGTNKKAPSVLSTTLGSRRSPRASINLTFCLNPNCTKLAKYTHLQARAMDKVRQPNVLHQAASYLSCYDIRDIAIHRPPHVSVGAIFEISQYIFIKETTHKVAENSSTAHDRFRTSWGSSGRRSPRVSVNLMFYLNPNWTVFEKYTYLQIDLVLTGGSTESLMSVFVAISPIWVQVEHKVDGNSGNAPT</sequence>
<proteinExistence type="predicted"/>
<dbReference type="InParanoid" id="A0A3R7G8F3"/>
<protein>
    <submittedName>
        <fullName evidence="1">Uncharacterized protein</fullName>
    </submittedName>
</protein>
<dbReference type="Proteomes" id="UP000286415">
    <property type="component" value="Unassembled WGS sequence"/>
</dbReference>
<name>A0A3R7G8F3_CLOSI</name>
<dbReference type="OrthoDB" id="6227366at2759"/>
<evidence type="ECO:0000313" key="1">
    <source>
        <dbReference type="EMBL" id="KAG5440988.1"/>
    </source>
</evidence>
<dbReference type="EMBL" id="NIRI02000077">
    <property type="protein sequence ID" value="KAG5440988.1"/>
    <property type="molecule type" value="Genomic_DNA"/>
</dbReference>
<keyword evidence="2" id="KW-1185">Reference proteome</keyword>
<dbReference type="AlphaFoldDB" id="A0A3R7G8F3"/>
<organism evidence="1 2">
    <name type="scientific">Clonorchis sinensis</name>
    <name type="common">Chinese liver fluke</name>
    <dbReference type="NCBI Taxonomy" id="79923"/>
    <lineage>
        <taxon>Eukaryota</taxon>
        <taxon>Metazoa</taxon>
        <taxon>Spiralia</taxon>
        <taxon>Lophotrochozoa</taxon>
        <taxon>Platyhelminthes</taxon>
        <taxon>Trematoda</taxon>
        <taxon>Digenea</taxon>
        <taxon>Opisthorchiida</taxon>
        <taxon>Opisthorchiata</taxon>
        <taxon>Opisthorchiidae</taxon>
        <taxon>Clonorchis</taxon>
    </lineage>
</organism>
<dbReference type="STRING" id="79923.A0A3R7G8F3"/>
<gene>
    <name evidence="1" type="ORF">CSKR_109694</name>
</gene>